<dbReference type="InterPro" id="IPR004792">
    <property type="entry name" value="BaiN-like"/>
</dbReference>
<name>A0A939H8U3_9CLOT</name>
<evidence type="ECO:0000256" key="1">
    <source>
        <dbReference type="ARBA" id="ARBA00001974"/>
    </source>
</evidence>
<evidence type="ECO:0000256" key="2">
    <source>
        <dbReference type="ARBA" id="ARBA00022630"/>
    </source>
</evidence>
<evidence type="ECO:0000259" key="5">
    <source>
        <dbReference type="Pfam" id="PF22780"/>
    </source>
</evidence>
<dbReference type="Pfam" id="PF22780">
    <property type="entry name" value="HI0933_like_1st"/>
    <property type="match status" value="1"/>
</dbReference>
<dbReference type="Pfam" id="PF03486">
    <property type="entry name" value="HI0933_like"/>
    <property type="match status" value="1"/>
</dbReference>
<dbReference type="AlphaFoldDB" id="A0A939H8U3"/>
<protein>
    <submittedName>
        <fullName evidence="6">NAD(P)/FAD-dependent oxidoreductase</fullName>
    </submittedName>
</protein>
<dbReference type="Gene3D" id="2.40.30.10">
    <property type="entry name" value="Translation factors"/>
    <property type="match status" value="1"/>
</dbReference>
<dbReference type="InterPro" id="IPR055178">
    <property type="entry name" value="RsdA/BaiN/AoA(So)-like_dom"/>
</dbReference>
<dbReference type="NCBIfam" id="TIGR00275">
    <property type="entry name" value="aminoacetone oxidase family FAD-binding enzyme"/>
    <property type="match status" value="1"/>
</dbReference>
<dbReference type="Gene3D" id="3.50.50.60">
    <property type="entry name" value="FAD/NAD(P)-binding domain"/>
    <property type="match status" value="1"/>
</dbReference>
<feature type="domain" description="RsdA/BaiN/AoA(So)-like insert" evidence="5">
    <location>
        <begin position="189"/>
        <end position="347"/>
    </location>
</feature>
<evidence type="ECO:0000313" key="6">
    <source>
        <dbReference type="EMBL" id="MBO1263512.1"/>
    </source>
</evidence>
<keyword evidence="3" id="KW-0274">FAD</keyword>
<comment type="caution">
    <text evidence="6">The sequence shown here is derived from an EMBL/GenBank/DDBJ whole genome shotgun (WGS) entry which is preliminary data.</text>
</comment>
<accession>A0A939H8U3</accession>
<dbReference type="PANTHER" id="PTHR42887">
    <property type="entry name" value="OS12G0638800 PROTEIN"/>
    <property type="match status" value="1"/>
</dbReference>
<dbReference type="SUPFAM" id="SSF51905">
    <property type="entry name" value="FAD/NAD(P)-binding domain"/>
    <property type="match status" value="1"/>
</dbReference>
<evidence type="ECO:0000256" key="3">
    <source>
        <dbReference type="ARBA" id="ARBA00022827"/>
    </source>
</evidence>
<organism evidence="6 7">
    <name type="scientific">Proteiniclasticum aestuarii</name>
    <dbReference type="NCBI Taxonomy" id="2817862"/>
    <lineage>
        <taxon>Bacteria</taxon>
        <taxon>Bacillati</taxon>
        <taxon>Bacillota</taxon>
        <taxon>Clostridia</taxon>
        <taxon>Eubacteriales</taxon>
        <taxon>Clostridiaceae</taxon>
        <taxon>Proteiniclasticum</taxon>
    </lineage>
</organism>
<feature type="domain" description="RsdA/BaiN/AoA(So)-like Rossmann fold-like" evidence="4">
    <location>
        <begin position="2"/>
        <end position="400"/>
    </location>
</feature>
<dbReference type="Proteomes" id="UP000664218">
    <property type="component" value="Unassembled WGS sequence"/>
</dbReference>
<reference evidence="6" key="1">
    <citation type="submission" date="2021-03" db="EMBL/GenBank/DDBJ databases">
        <title>Proteiniclasticum marinus sp. nov., isolated from tidal flat sediment.</title>
        <authorList>
            <person name="Namirimu T."/>
            <person name="Yang J.-A."/>
            <person name="Yang S.-H."/>
            <person name="Kim Y.-J."/>
            <person name="Kwon K.K."/>
        </authorList>
    </citation>
    <scope>NUCLEOTIDE SEQUENCE</scope>
    <source>
        <strain evidence="6">SCR006</strain>
    </source>
</reference>
<dbReference type="PANTHER" id="PTHR42887:SF2">
    <property type="entry name" value="OS12G0638800 PROTEIN"/>
    <property type="match status" value="1"/>
</dbReference>
<dbReference type="InterPro" id="IPR036188">
    <property type="entry name" value="FAD/NAD-bd_sf"/>
</dbReference>
<keyword evidence="7" id="KW-1185">Reference proteome</keyword>
<dbReference type="Gene3D" id="1.10.8.260">
    <property type="entry name" value="HI0933 insert domain-like"/>
    <property type="match status" value="1"/>
</dbReference>
<dbReference type="RefSeq" id="WP_207598032.1">
    <property type="nucleotide sequence ID" value="NZ_JAFNJU010000001.1"/>
</dbReference>
<gene>
    <name evidence="6" type="ORF">J3A84_00470</name>
</gene>
<comment type="cofactor">
    <cofactor evidence="1">
        <name>FAD</name>
        <dbReference type="ChEBI" id="CHEBI:57692"/>
    </cofactor>
</comment>
<evidence type="ECO:0000313" key="7">
    <source>
        <dbReference type="Proteomes" id="UP000664218"/>
    </source>
</evidence>
<evidence type="ECO:0000259" key="4">
    <source>
        <dbReference type="Pfam" id="PF03486"/>
    </source>
</evidence>
<dbReference type="EMBL" id="JAFNJU010000001">
    <property type="protein sequence ID" value="MBO1263512.1"/>
    <property type="molecule type" value="Genomic_DNA"/>
</dbReference>
<sequence>MNVLVIGGGPAGMMAAIKAAGKNHHVVLLERNEKLGKKLFITGKGRCNVTNSRDISDFFEFIPRNREFLYSALYTFTNEHLMSFLQAKGLPLKVERGNRVFPVSDKSYDVIEVLRKELYERKVDVRLHTRVVDVVLEGNTIRSLVTDKGTFTADWYIFAGGGSSYYGTGSDGSLHKLIEKAGHTITPLKPSLIPLVLREGFPKELQGLSLKNVRFTLKEGKKELFTEIGEMLFTHFGVSGPLVLSASAYYKGGDATGSIDFKPGLDLKELDSRLQRDFVKYQNKDYKNSLTDLLPSKLIPVIVELSGIDPDKKCNSITKEERMNLARLLKNFAVHINGTKSINEAIITRGGVKVTEIDPSTMKSKIVSNVSFAGEIIDVDAVTGGYNLQIAFSTGSLAGESL</sequence>
<proteinExistence type="predicted"/>
<keyword evidence="2" id="KW-0285">Flavoprotein</keyword>
<dbReference type="InterPro" id="IPR023166">
    <property type="entry name" value="BaiN-like_dom_sf"/>
</dbReference>
<dbReference type="InterPro" id="IPR057661">
    <property type="entry name" value="RsdA/BaiN/AoA(So)_Rossmann"/>
</dbReference>
<dbReference type="SUPFAM" id="SSF160996">
    <property type="entry name" value="HI0933 insert domain-like"/>
    <property type="match status" value="1"/>
</dbReference>